<evidence type="ECO:0000256" key="1">
    <source>
        <dbReference type="SAM" id="MobiDB-lite"/>
    </source>
</evidence>
<organism evidence="3">
    <name type="scientific">Grosmannia clavigera (strain kw1407 / UAMH 11150)</name>
    <name type="common">Blue stain fungus</name>
    <name type="synonym">Graphiocladiella clavigera</name>
    <dbReference type="NCBI Taxonomy" id="655863"/>
    <lineage>
        <taxon>Eukaryota</taxon>
        <taxon>Fungi</taxon>
        <taxon>Dikarya</taxon>
        <taxon>Ascomycota</taxon>
        <taxon>Pezizomycotina</taxon>
        <taxon>Sordariomycetes</taxon>
        <taxon>Sordariomycetidae</taxon>
        <taxon>Ophiostomatales</taxon>
        <taxon>Ophiostomataceae</taxon>
        <taxon>Leptographium</taxon>
    </lineage>
</organism>
<dbReference type="CDD" id="cd00408">
    <property type="entry name" value="DHDPS-like"/>
    <property type="match status" value="1"/>
</dbReference>
<dbReference type="RefSeq" id="XP_014174977.1">
    <property type="nucleotide sequence ID" value="XM_014319502.1"/>
</dbReference>
<gene>
    <name evidence="2" type="ORF">CMQ_3564</name>
</gene>
<dbReference type="InParanoid" id="F0X9T1"/>
<dbReference type="GeneID" id="25976678"/>
<dbReference type="AlphaFoldDB" id="F0X9T1"/>
<sequence length="372" mass="39267">MLRSRRAMQQRQQKTTRDTQQTDVDHAEPNRMATTKKPAVPPSGVWAPAVTLFDPDTDTLLLEDQKRYFGYLASTGLAGLVVLGTNAETFLLTREERTALLAAARVAVGPDFPIMAGVSGHSTAQVLEYMADAKAAGADYALLLPPAYFGAKASPPAVVAHFYDDVAAAAPLPIVLYNFPGVCNGVDLDSDTVAGLARRHPGVVVGVKLTCGSVAKVVRLAAELPPDKFAIYGGQADFLVGALAVGAAGCISAFANICPKTVVQIYRLWTGHASRASTDALRHDDSRSADVRSADRAAAIALHKQAALAERPCKNGIATTKYAAAVYTAGPAGIADAVAKMRPRRPYLEPSEAEKDRCRGLLAEMAKVEAAL</sequence>
<feature type="compositionally biased region" description="Low complexity" evidence="1">
    <location>
        <begin position="9"/>
        <end position="22"/>
    </location>
</feature>
<dbReference type="SMART" id="SM01130">
    <property type="entry name" value="DHDPS"/>
    <property type="match status" value="1"/>
</dbReference>
<dbReference type="Gene3D" id="3.20.20.70">
    <property type="entry name" value="Aldolase class I"/>
    <property type="match status" value="1"/>
</dbReference>
<evidence type="ECO:0000313" key="3">
    <source>
        <dbReference type="Proteomes" id="UP000007796"/>
    </source>
</evidence>
<dbReference type="InterPro" id="IPR002220">
    <property type="entry name" value="DapA-like"/>
</dbReference>
<dbReference type="STRING" id="655863.F0X9T1"/>
<dbReference type="InterPro" id="IPR013785">
    <property type="entry name" value="Aldolase_TIM"/>
</dbReference>
<reference evidence="2 3" key="1">
    <citation type="journal article" date="2011" name="Proc. Natl. Acad. Sci. U.S.A.">
        <title>Genome and transcriptome analyses of the mountain pine beetle-fungal symbiont Grosmannia clavigera, a lodgepole pine pathogen.</title>
        <authorList>
            <person name="DiGuistini S."/>
            <person name="Wang Y."/>
            <person name="Liao N.Y."/>
            <person name="Taylor G."/>
            <person name="Tanguay P."/>
            <person name="Feau N."/>
            <person name="Henrissat B."/>
            <person name="Chan S.K."/>
            <person name="Hesse-Orce U."/>
            <person name="Alamouti S.M."/>
            <person name="Tsui C.K.M."/>
            <person name="Docking R.T."/>
            <person name="Levasseur A."/>
            <person name="Haridas S."/>
            <person name="Robertson G."/>
            <person name="Birol I."/>
            <person name="Holt R.A."/>
            <person name="Marra M.A."/>
            <person name="Hamelin R.C."/>
            <person name="Hirst M."/>
            <person name="Jones S.J.M."/>
            <person name="Bohlmann J."/>
            <person name="Breuil C."/>
        </authorList>
    </citation>
    <scope>NUCLEOTIDE SEQUENCE [LARGE SCALE GENOMIC DNA]</scope>
    <source>
        <strain evidence="3">kw1407 / UAMH 11150</strain>
    </source>
</reference>
<dbReference type="HOGENOM" id="CLU_049343_0_2_1"/>
<accession>F0X9T1</accession>
<dbReference type="OrthoDB" id="191315at2759"/>
<keyword evidence="3" id="KW-1185">Reference proteome</keyword>
<dbReference type="SUPFAM" id="SSF51569">
    <property type="entry name" value="Aldolase"/>
    <property type="match status" value="1"/>
</dbReference>
<protein>
    <submittedName>
        <fullName evidence="2">Dihydrodipicolinate synthetase family protein</fullName>
    </submittedName>
</protein>
<evidence type="ECO:0000313" key="2">
    <source>
        <dbReference type="EMBL" id="EFX05495.1"/>
    </source>
</evidence>
<name>F0X9T1_GROCL</name>
<dbReference type="GO" id="GO:0008840">
    <property type="term" value="F:4-hydroxy-tetrahydrodipicolinate synthase activity"/>
    <property type="evidence" value="ECO:0007669"/>
    <property type="project" value="TreeGrafter"/>
</dbReference>
<dbReference type="Pfam" id="PF00701">
    <property type="entry name" value="DHDPS"/>
    <property type="match status" value="1"/>
</dbReference>
<dbReference type="PRINTS" id="PR00146">
    <property type="entry name" value="DHPICSNTHASE"/>
</dbReference>
<feature type="region of interest" description="Disordered" evidence="1">
    <location>
        <begin position="1"/>
        <end position="41"/>
    </location>
</feature>
<dbReference type="eggNOG" id="ENOG502SG3E">
    <property type="taxonomic scope" value="Eukaryota"/>
</dbReference>
<dbReference type="PANTHER" id="PTHR12128:SF47">
    <property type="entry name" value="DIHYDRODIPICOLINATE SYNTHASE-RELATED"/>
    <property type="match status" value="1"/>
</dbReference>
<dbReference type="EMBL" id="GL629735">
    <property type="protein sequence ID" value="EFX05495.1"/>
    <property type="molecule type" value="Genomic_DNA"/>
</dbReference>
<proteinExistence type="predicted"/>
<dbReference type="Proteomes" id="UP000007796">
    <property type="component" value="Unassembled WGS sequence"/>
</dbReference>
<dbReference type="PANTHER" id="PTHR12128">
    <property type="entry name" value="DIHYDRODIPICOLINATE SYNTHASE"/>
    <property type="match status" value="1"/>
</dbReference>